<organism evidence="2 3">
    <name type="scientific">Kwoniella shandongensis</name>
    <dbReference type="NCBI Taxonomy" id="1734106"/>
    <lineage>
        <taxon>Eukaryota</taxon>
        <taxon>Fungi</taxon>
        <taxon>Dikarya</taxon>
        <taxon>Basidiomycota</taxon>
        <taxon>Agaricomycotina</taxon>
        <taxon>Tremellomycetes</taxon>
        <taxon>Tremellales</taxon>
        <taxon>Cryptococcaceae</taxon>
        <taxon>Kwoniella</taxon>
    </lineage>
</organism>
<reference evidence="2" key="2">
    <citation type="submission" date="2024-01" db="EMBL/GenBank/DDBJ databases">
        <title>Comparative genomics of Cryptococcus and Kwoniella reveals pathogenesis evolution and contrasting modes of karyotype evolution via chromosome fusion or intercentromeric recombination.</title>
        <authorList>
            <person name="Coelho M.A."/>
            <person name="David-Palma M."/>
            <person name="Shea T."/>
            <person name="Bowers K."/>
            <person name="McGinley-Smith S."/>
            <person name="Mohammad A.W."/>
            <person name="Gnirke A."/>
            <person name="Yurkov A.M."/>
            <person name="Nowrousian M."/>
            <person name="Sun S."/>
            <person name="Cuomo C.A."/>
            <person name="Heitman J."/>
        </authorList>
    </citation>
    <scope>NUCLEOTIDE SEQUENCE</scope>
    <source>
        <strain evidence="2">CBS 12478</strain>
    </source>
</reference>
<feature type="compositionally biased region" description="Polar residues" evidence="1">
    <location>
        <begin position="395"/>
        <end position="405"/>
    </location>
</feature>
<sequence>MPPPPSTTTATTTTTTTATTQISSPSLSHFVIFNPTLRLPKSEVSKVGDGVERDRDEEDDLREAAQIVFYTSREAGGVSRDKMLRQVGLAKGLMGFADMLAKDDAKYWSIHAHKSRLLIYSPEPDFYIYINITLAHTGEKKDPVPSAQGLSDTMLVDALARGYEDFRLLHGTLSSHPPSLATSSLFDKYFTRFAFSFESTYLTSPPPLSTWIGGYPSSSSSSSSFSIANLVTPFREGVDDKNDIYIIGKDGPLFTPGSADQTLIRFLFNLVQASLPPLSLSTLDHGSVKSDPRQSLGFGLGGLGLGRGRRKDESRKTSWATLGGWVPDIRRSSTPAEQVRTPIEGETTGRDGKGKWGFGLGGLGDAVGSVGTVFGLGGSPGRARTSLDIKEGDVASSTAKVDNTSPPYPIASEPEEVSIHEVSPSPVSASTTRAGTETDSNAVSHADPHHVEQSAISLPELESAVEPAVDLEWDDRGVYLASEDGSFQKRRLCWILRDNIVVAILFCDDATPPYDLPPTSTTLELFSRLSTSIAPHSTISRPSTPDSSGVASNTWLSKLDDGVISKQGEFDNASEQTLSELRGTLQRAASISEVYAKTSGSQFVVAKQSEEKELYLLVGRKEASLTDAEQAVRSFARLHPEFGG</sequence>
<proteinExistence type="predicted"/>
<reference evidence="2" key="1">
    <citation type="submission" date="2017-08" db="EMBL/GenBank/DDBJ databases">
        <authorList>
            <person name="Cuomo C."/>
            <person name="Billmyre B."/>
            <person name="Heitman J."/>
        </authorList>
    </citation>
    <scope>NUCLEOTIDE SEQUENCE</scope>
    <source>
        <strain evidence="2">CBS 12478</strain>
    </source>
</reference>
<feature type="compositionally biased region" description="Low complexity" evidence="1">
    <location>
        <begin position="7"/>
        <end position="20"/>
    </location>
</feature>
<accession>A0A5M6C6R6</accession>
<feature type="compositionally biased region" description="Polar residues" evidence="1">
    <location>
        <begin position="425"/>
        <end position="443"/>
    </location>
</feature>
<dbReference type="GO" id="GO:0035658">
    <property type="term" value="C:Mon1-Ccz1 complex"/>
    <property type="evidence" value="ECO:0007669"/>
    <property type="project" value="InterPro"/>
</dbReference>
<feature type="region of interest" description="Disordered" evidence="1">
    <location>
        <begin position="1"/>
        <end position="20"/>
    </location>
</feature>
<dbReference type="AlphaFoldDB" id="A0A5M6C6R6"/>
<dbReference type="KEGG" id="ksn:43587227"/>
<dbReference type="OrthoDB" id="240546at2759"/>
<dbReference type="GO" id="GO:0016192">
    <property type="term" value="P:vesicle-mediated transport"/>
    <property type="evidence" value="ECO:0007669"/>
    <property type="project" value="InterPro"/>
</dbReference>
<name>A0A5M6C6R6_9TREE</name>
<protein>
    <submittedName>
        <fullName evidence="2">Uncharacterized protein</fullName>
    </submittedName>
</protein>
<dbReference type="RefSeq" id="XP_031862430.1">
    <property type="nucleotide sequence ID" value="XM_032003108.1"/>
</dbReference>
<keyword evidence="3" id="KW-1185">Reference proteome</keyword>
<evidence type="ECO:0000256" key="1">
    <source>
        <dbReference type="SAM" id="MobiDB-lite"/>
    </source>
</evidence>
<dbReference type="Proteomes" id="UP000322225">
    <property type="component" value="Chromosome 3"/>
</dbReference>
<dbReference type="GeneID" id="43587227"/>
<dbReference type="PANTHER" id="PTHR13056">
    <property type="entry name" value="VACUOLAR FUSION PROTEIN CCZ1 HOMOLOG-RELATED"/>
    <property type="match status" value="1"/>
</dbReference>
<dbReference type="PANTHER" id="PTHR13056:SF0">
    <property type="entry name" value="VACUOLAR FUSION PROTEIN CCZ1 HOMOLOG-RELATED"/>
    <property type="match status" value="1"/>
</dbReference>
<evidence type="ECO:0000313" key="3">
    <source>
        <dbReference type="Proteomes" id="UP000322225"/>
    </source>
</evidence>
<evidence type="ECO:0000313" key="2">
    <source>
        <dbReference type="EMBL" id="WWD17044.1"/>
    </source>
</evidence>
<dbReference type="EMBL" id="CP144053">
    <property type="protein sequence ID" value="WWD17044.1"/>
    <property type="molecule type" value="Genomic_DNA"/>
</dbReference>
<dbReference type="InterPro" id="IPR013176">
    <property type="entry name" value="Ccz1"/>
</dbReference>
<feature type="region of interest" description="Disordered" evidence="1">
    <location>
        <begin position="377"/>
        <end position="461"/>
    </location>
</feature>
<gene>
    <name evidence="2" type="ORF">CI109_101481</name>
</gene>